<sequence length="1695" mass="189182">MAADEPDQTAIVPIYTGKHLWSGKRPTEPMPPGTICAPEVAYEELPSPNGDRAKLPPCTVRWQFTGAFNLNRDEGIARGSFRVQVRHALAAKKMVNVDCAISFPRGTGRQKLVEITVAPDVLATLAEVKLVFNGSTFQRLHLSTAPPFNGFSLDLPCPKPQWLSKSAAYPCPSLGWLLPGTSLWVCSPTFGFTMSGLLRSASSTTPPHLRTQTTWWPSSLPPSVQMAASTQPEYMPFLATSNWAVPTANSTMSAASLGAPHARPMPAISTSSNSARVAVVTIAASMAMQLTSVRLRRLRATRMPTWPISRLQTIVAALTRSTMAPTRRVRYSSTIAIATWNCASLRSPDRIAALHDPSSDLGKADIVLLQEMRLADPTSLPLLNPFLSLHHPVRTRAHQAVLGKDTGILLRNTRWEVEATEHHDHCTYARVRIPPNEPALGDAIRLLHIWSIHAPTIRAPFRHSSGTTTYLTSRASMPRIVGADWNAIESDAFDHFPAGGQPSRVPHGLLNQAGLVDVFQTLHPTGTAFTRFHQVDNAIVSARRLDGVSVTHSLVPHLKSVVTRPSLSDHSTVTVRLGTSHARTDLGPGAWRLHQDAHRQPGFALRISQLASQQPEHLSRAPVDTFFAFVERMRATAANISTTQSQNRHKREFQRQEVLRHLATLDIRHGDETRALFLRLLTQLRQLDSARADKTVADARSLQEINMYQPTSWIIPRLESRSFAATPDLVDDRGTHTELHAKLRAIHRFYTTLFTPRQRDTLSEEAAAILLGSVTRRISSATRHKLEAPFTASELRAALQRTPDMSAPGMDGLTFPLIRAAGDVFLERISRLGNALMRGHRLPIGEPMLRGVLLPKKGDLSLLRNYRPLSIATTAFRLLGGAVSNRLQAAASEVVHSAQTGFIAGRSSASNVITVALLQHAVKSGHIAEPLWILNLDQQKAYDRVRHEWLLDCLQALQPLLDYARGHHHAGTTLQWDTTAPLLVSSLAFADDILLVVNNRRDLSNFIDSLGLYELASNAQVNEEKSQAFFFANGPTPSDQLDASDVPYLVLGESMTEIIHLGYPVRLDGGIPQASIDRRLASLKAKVNVLATTTTTLLARARICNSFLLTKLWHAIRLCPLPKFLQRDINAIINPFLFLGRRNWIRFEYVIAPRHLGGLGVISTHHMSIALLGKELAALLTGTDELSTQFRAALQQFLWSEYGAIPAHFVIRHGQPWLQMNNVLLAQKSFMHRAVYTLCQLQLSVAPDWEAISVPELLSMPFYNDMYGFTFPSVSQTTLNTWERNGLRVWGDILWYNPDVHGRSQRVHPSSFPKCWPLVPPSASGVRNNYVPTRGHPDTSEPFGRAAGFRIASFWKDMWRNIHPMVSIKLKDIGRHYPLHPDHSTSTMNLRPHDRPYVIDTVGLPFPWRFVTLAGKPAEQYTVKQARSFLGRSDPIVPDWQFESTADQWRNVWIRHLDQTLLTSEAQSDVFLFLHRRTWLAQKPRMERRLPNYADLDNTAINPREDMMNHDLAADPDEPFNDAYEAEHVFGVTRCMLCEGPKDSAAHGFIECERTQTLVWRAIMPTLNKLTGSRVGVPLDLRNVVLGWPDLRMPPPFCARLLLWRDIAIHILSRKRWEAVAEGLNNDTHPVLVLPNFAAEHATLVASTLVTGFHKCAETKRKAFVERWLERGSFLRQQDDTLVFLSMSLPTPTSA</sequence>
<dbReference type="EMBL" id="LK056669">
    <property type="protein sequence ID" value="CDR87762.1"/>
    <property type="molecule type" value="Genomic_DNA"/>
</dbReference>
<dbReference type="CDD" id="cd01650">
    <property type="entry name" value="RT_nLTR_like"/>
    <property type="match status" value="1"/>
</dbReference>
<dbReference type="InterPro" id="IPR043502">
    <property type="entry name" value="DNA/RNA_pol_sf"/>
</dbReference>
<gene>
    <name evidence="2" type="ORF">SPSC_03509</name>
</gene>
<reference evidence="2" key="1">
    <citation type="submission" date="2014-06" db="EMBL/GenBank/DDBJ databases">
        <authorList>
            <person name="Ju J."/>
            <person name="Zhang J."/>
        </authorList>
    </citation>
    <scope>NUCLEOTIDE SEQUENCE</scope>
    <source>
        <strain evidence="2">SscI8</strain>
    </source>
</reference>
<dbReference type="SUPFAM" id="SSF56219">
    <property type="entry name" value="DNase I-like"/>
    <property type="match status" value="1"/>
</dbReference>
<dbReference type="OrthoDB" id="2556041at2759"/>
<dbReference type="PANTHER" id="PTHR19446">
    <property type="entry name" value="REVERSE TRANSCRIPTASES"/>
    <property type="match status" value="1"/>
</dbReference>
<feature type="domain" description="Reverse transcriptase" evidence="1">
    <location>
        <begin position="855"/>
        <end position="958"/>
    </location>
</feature>
<dbReference type="Pfam" id="PF00078">
    <property type="entry name" value="RVT_1"/>
    <property type="match status" value="1"/>
</dbReference>
<evidence type="ECO:0000259" key="1">
    <source>
        <dbReference type="Pfam" id="PF00078"/>
    </source>
</evidence>
<organism evidence="2">
    <name type="scientific">Sporisorium scitamineum</name>
    <dbReference type="NCBI Taxonomy" id="49012"/>
    <lineage>
        <taxon>Eukaryota</taxon>
        <taxon>Fungi</taxon>
        <taxon>Dikarya</taxon>
        <taxon>Basidiomycota</taxon>
        <taxon>Ustilaginomycotina</taxon>
        <taxon>Ustilaginomycetes</taxon>
        <taxon>Ustilaginales</taxon>
        <taxon>Ustilaginaceae</taxon>
        <taxon>Sporisorium</taxon>
    </lineage>
</organism>
<accession>A0A140KN18</accession>
<proteinExistence type="predicted"/>
<dbReference type="InterPro" id="IPR000477">
    <property type="entry name" value="RT_dom"/>
</dbReference>
<dbReference type="InterPro" id="IPR036691">
    <property type="entry name" value="Endo/exonu/phosph_ase_sf"/>
</dbReference>
<dbReference type="Gene3D" id="3.60.10.10">
    <property type="entry name" value="Endonuclease/exonuclease/phosphatase"/>
    <property type="match status" value="1"/>
</dbReference>
<dbReference type="SUPFAM" id="SSF56672">
    <property type="entry name" value="DNA/RNA polymerases"/>
    <property type="match status" value="1"/>
</dbReference>
<evidence type="ECO:0000313" key="2">
    <source>
        <dbReference type="EMBL" id="CDR87762.1"/>
    </source>
</evidence>
<name>A0A140KN18_9BASI</name>
<protein>
    <submittedName>
        <fullName evidence="2">Related to Retrovirus-related POL polyprotein</fullName>
    </submittedName>
</protein>